<sequence length="73" mass="8514">MYVMVEKVSAIGIIGIVTYFISELLTYLFFDKYIFFFGENLFSLFCFILICLACSFCVLELLIIFALTILKER</sequence>
<feature type="transmembrane region" description="Helical" evidence="1">
    <location>
        <begin position="12"/>
        <end position="30"/>
    </location>
</feature>
<reference evidence="2" key="1">
    <citation type="journal article" date="2016" name="Genome Biol. Evol.">
        <title>Evolution of chromosomal Clostridium botulinum type E neurotoxin gene clusters: evidence provided by their rare plasmid borne counterparts.</title>
        <authorList>
            <person name="Carter A.T."/>
            <person name="Austin J.W."/>
            <person name="Weedmark K.A."/>
            <person name="Peck M.W."/>
        </authorList>
    </citation>
    <scope>NUCLEOTIDE SEQUENCE</scope>
    <source>
        <strain evidence="2">GA0702E1CS</strain>
        <plasmid evidence="2">pGA0702E1CS</plasmid>
    </source>
</reference>
<accession>A0A140B469</accession>
<organism evidence="2">
    <name type="scientific">Clostridium botulinum</name>
    <dbReference type="NCBI Taxonomy" id="1491"/>
    <lineage>
        <taxon>Bacteria</taxon>
        <taxon>Bacillati</taxon>
        <taxon>Bacillota</taxon>
        <taxon>Clostridia</taxon>
        <taxon>Eubacteriales</taxon>
        <taxon>Clostridiaceae</taxon>
        <taxon>Clostridium</taxon>
    </lineage>
</organism>
<protein>
    <submittedName>
        <fullName evidence="2">Uncharacterized protein</fullName>
    </submittedName>
</protein>
<keyword evidence="2" id="KW-0614">Plasmid</keyword>
<name>A0A140B469_CLOBO</name>
<evidence type="ECO:0000256" key="1">
    <source>
        <dbReference type="SAM" id="Phobius"/>
    </source>
</evidence>
<keyword evidence="1" id="KW-1133">Transmembrane helix</keyword>
<feature type="transmembrane region" description="Helical" evidence="1">
    <location>
        <begin position="42"/>
        <end position="70"/>
    </location>
</feature>
<proteinExistence type="predicted"/>
<keyword evidence="1" id="KW-0812">Transmembrane</keyword>
<dbReference type="EMBL" id="KT901798">
    <property type="protein sequence ID" value="ALP69035.1"/>
    <property type="molecule type" value="Genomic_DNA"/>
</dbReference>
<dbReference type="AlphaFoldDB" id="A0A140B469"/>
<geneLocation type="plasmid" evidence="2">
    <name>pGA0702E1CS</name>
</geneLocation>
<evidence type="ECO:0000313" key="2">
    <source>
        <dbReference type="EMBL" id="ALP69035.1"/>
    </source>
</evidence>
<keyword evidence="1" id="KW-0472">Membrane</keyword>